<sequence length="289" mass="31435">MTHAYDMMQLTPDQLRTFVAAADSGSFTQAASLVHRTQSAVSMQMKRLEGELERTLFTREGRGVALTGEGETLYRYAKRLLSLHDEALAAVSGPRLDGVVRFGAPEDYAAQYLPQALKRFAAVHPMVTVEVYCDTSPRLRKRFDCGKLDVMLTTEENGEGSYLHQLDLAWLVADHGGPLDESPLPLALFHEGCLYRHNCLTALENAGIPYRIAYSSPSMAGVLAAVRAGLAIAPVKRSSRVAGCRHTTGAEGLPPIAPVAIGLHLAADRTNETAQSFHSFIGNELNLRT</sequence>
<dbReference type="AlphaFoldDB" id="A0A2C8F5X4"/>
<evidence type="ECO:0000313" key="6">
    <source>
        <dbReference type="EMBL" id="SOB58111.1"/>
    </source>
</evidence>
<dbReference type="KEGG" id="pprf:DPRO_1224"/>
<evidence type="ECO:0000256" key="2">
    <source>
        <dbReference type="ARBA" id="ARBA00023015"/>
    </source>
</evidence>
<dbReference type="InterPro" id="IPR000847">
    <property type="entry name" value="LysR_HTH_N"/>
</dbReference>
<dbReference type="Proteomes" id="UP000219215">
    <property type="component" value="Chromosome DPRO"/>
</dbReference>
<comment type="similarity">
    <text evidence="1">Belongs to the LysR transcriptional regulatory family.</text>
</comment>
<evidence type="ECO:0000313" key="7">
    <source>
        <dbReference type="Proteomes" id="UP000219215"/>
    </source>
</evidence>
<dbReference type="FunFam" id="1.10.10.10:FF:000001">
    <property type="entry name" value="LysR family transcriptional regulator"/>
    <property type="match status" value="1"/>
</dbReference>
<keyword evidence="3" id="KW-0238">DNA-binding</keyword>
<name>A0A2C8F5X4_9BACT</name>
<dbReference type="Gene3D" id="3.40.190.10">
    <property type="entry name" value="Periplasmic binding protein-like II"/>
    <property type="match status" value="2"/>
</dbReference>
<feature type="domain" description="HTH lysR-type" evidence="5">
    <location>
        <begin position="10"/>
        <end position="67"/>
    </location>
</feature>
<keyword evidence="4" id="KW-0804">Transcription</keyword>
<dbReference type="GO" id="GO:0003677">
    <property type="term" value="F:DNA binding"/>
    <property type="evidence" value="ECO:0007669"/>
    <property type="project" value="UniProtKB-KW"/>
</dbReference>
<dbReference type="PANTHER" id="PTHR30579">
    <property type="entry name" value="TRANSCRIPTIONAL REGULATOR"/>
    <property type="match status" value="1"/>
</dbReference>
<dbReference type="InterPro" id="IPR036390">
    <property type="entry name" value="WH_DNA-bd_sf"/>
</dbReference>
<dbReference type="InterPro" id="IPR036388">
    <property type="entry name" value="WH-like_DNA-bd_sf"/>
</dbReference>
<evidence type="ECO:0000256" key="3">
    <source>
        <dbReference type="ARBA" id="ARBA00023125"/>
    </source>
</evidence>
<evidence type="ECO:0000259" key="5">
    <source>
        <dbReference type="PROSITE" id="PS50931"/>
    </source>
</evidence>
<organism evidence="6 7">
    <name type="scientific">Pseudodesulfovibrio profundus</name>
    <dbReference type="NCBI Taxonomy" id="57320"/>
    <lineage>
        <taxon>Bacteria</taxon>
        <taxon>Pseudomonadati</taxon>
        <taxon>Thermodesulfobacteriota</taxon>
        <taxon>Desulfovibrionia</taxon>
        <taxon>Desulfovibrionales</taxon>
        <taxon>Desulfovibrionaceae</taxon>
    </lineage>
</organism>
<accession>A0A2C8F5X4</accession>
<dbReference type="GO" id="GO:0003700">
    <property type="term" value="F:DNA-binding transcription factor activity"/>
    <property type="evidence" value="ECO:0007669"/>
    <property type="project" value="InterPro"/>
</dbReference>
<dbReference type="Pfam" id="PF00126">
    <property type="entry name" value="HTH_1"/>
    <property type="match status" value="1"/>
</dbReference>
<gene>
    <name evidence="6" type="ORF">DPRO_1224</name>
</gene>
<dbReference type="Gene3D" id="1.10.10.10">
    <property type="entry name" value="Winged helix-like DNA-binding domain superfamily/Winged helix DNA-binding domain"/>
    <property type="match status" value="1"/>
</dbReference>
<proteinExistence type="inferred from homology"/>
<dbReference type="Pfam" id="PF03466">
    <property type="entry name" value="LysR_substrate"/>
    <property type="match status" value="1"/>
</dbReference>
<dbReference type="PROSITE" id="PS50931">
    <property type="entry name" value="HTH_LYSR"/>
    <property type="match status" value="1"/>
</dbReference>
<dbReference type="SUPFAM" id="SSF53850">
    <property type="entry name" value="Periplasmic binding protein-like II"/>
    <property type="match status" value="1"/>
</dbReference>
<evidence type="ECO:0000256" key="1">
    <source>
        <dbReference type="ARBA" id="ARBA00009437"/>
    </source>
</evidence>
<keyword evidence="7" id="KW-1185">Reference proteome</keyword>
<protein>
    <submittedName>
        <fullName evidence="6">Transcriptional regulator, LysR family</fullName>
    </submittedName>
</protein>
<dbReference type="PANTHER" id="PTHR30579:SF7">
    <property type="entry name" value="HTH-TYPE TRANSCRIPTIONAL REGULATOR LRHA-RELATED"/>
    <property type="match status" value="1"/>
</dbReference>
<evidence type="ECO:0000256" key="4">
    <source>
        <dbReference type="ARBA" id="ARBA00023163"/>
    </source>
</evidence>
<dbReference type="PRINTS" id="PR00039">
    <property type="entry name" value="HTHLYSR"/>
</dbReference>
<dbReference type="InterPro" id="IPR005119">
    <property type="entry name" value="LysR_subst-bd"/>
</dbReference>
<dbReference type="SUPFAM" id="SSF46785">
    <property type="entry name" value="Winged helix' DNA-binding domain"/>
    <property type="match status" value="1"/>
</dbReference>
<dbReference type="InterPro" id="IPR050176">
    <property type="entry name" value="LTTR"/>
</dbReference>
<reference evidence="7" key="1">
    <citation type="submission" date="2017-09" db="EMBL/GenBank/DDBJ databases">
        <authorList>
            <person name="Regsiter A."/>
            <person name="William W."/>
        </authorList>
    </citation>
    <scope>NUCLEOTIDE SEQUENCE [LARGE SCALE GENOMIC DNA]</scope>
    <source>
        <strain evidence="7">500-1</strain>
    </source>
</reference>
<keyword evidence="2" id="KW-0805">Transcription regulation</keyword>
<dbReference type="OrthoDB" id="464481at2"/>
<dbReference type="EMBL" id="LT907975">
    <property type="protein sequence ID" value="SOB58111.1"/>
    <property type="molecule type" value="Genomic_DNA"/>
</dbReference>